<evidence type="ECO:0000313" key="2">
    <source>
        <dbReference type="EMBL" id="NED97544.1"/>
    </source>
</evidence>
<evidence type="ECO:0000259" key="1">
    <source>
        <dbReference type="Pfam" id="PF24254"/>
    </source>
</evidence>
<dbReference type="Proteomes" id="UP000469185">
    <property type="component" value="Unassembled WGS sequence"/>
</dbReference>
<evidence type="ECO:0000313" key="3">
    <source>
        <dbReference type="Proteomes" id="UP000469185"/>
    </source>
</evidence>
<dbReference type="Pfam" id="PF24254">
    <property type="entry name" value="DUF7455"/>
    <property type="match status" value="1"/>
</dbReference>
<organism evidence="2 3">
    <name type="scientific">Phytoactinopolyspora alkaliphila</name>
    <dbReference type="NCBI Taxonomy" id="1783498"/>
    <lineage>
        <taxon>Bacteria</taxon>
        <taxon>Bacillati</taxon>
        <taxon>Actinomycetota</taxon>
        <taxon>Actinomycetes</taxon>
        <taxon>Jiangellales</taxon>
        <taxon>Jiangellaceae</taxon>
        <taxon>Phytoactinopolyspora</taxon>
    </lineage>
</organism>
<protein>
    <recommendedName>
        <fullName evidence="1">DUF7455 domain-containing protein</fullName>
    </recommendedName>
</protein>
<feature type="domain" description="DUF7455" evidence="1">
    <location>
        <begin position="16"/>
        <end position="68"/>
    </location>
</feature>
<dbReference type="AlphaFoldDB" id="A0A6N9YRD9"/>
<name>A0A6N9YRD9_9ACTN</name>
<reference evidence="2 3" key="1">
    <citation type="submission" date="2020-02" db="EMBL/GenBank/DDBJ databases">
        <authorList>
            <person name="Li X.-J."/>
            <person name="Feng X.-M."/>
        </authorList>
    </citation>
    <scope>NUCLEOTIDE SEQUENCE [LARGE SCALE GENOMIC DNA]</scope>
    <source>
        <strain evidence="2 3">CGMCC 4.7225</strain>
    </source>
</reference>
<comment type="caution">
    <text evidence="2">The sequence shown here is derived from an EMBL/GenBank/DDBJ whole genome shotgun (WGS) entry which is preliminary data.</text>
</comment>
<accession>A0A6N9YRD9</accession>
<keyword evidence="3" id="KW-1185">Reference proteome</keyword>
<sequence>MRKVRDVTTTLATKPLNAADRCDSCGAQAYIRAMLDQGELLFCGHHGRKFEAKLRPIALEWHDETARLTAPSEPAS</sequence>
<dbReference type="EMBL" id="JAAGOB010000012">
    <property type="protein sequence ID" value="NED97544.1"/>
    <property type="molecule type" value="Genomic_DNA"/>
</dbReference>
<proteinExistence type="predicted"/>
<gene>
    <name evidence="2" type="ORF">G1H11_19790</name>
</gene>
<dbReference type="InterPro" id="IPR055878">
    <property type="entry name" value="DUF7455"/>
</dbReference>